<proteinExistence type="predicted"/>
<gene>
    <name evidence="1" type="ORF">AOCH_004367</name>
</gene>
<dbReference type="SUPFAM" id="SSF56112">
    <property type="entry name" value="Protein kinase-like (PK-like)"/>
    <property type="match status" value="1"/>
</dbReference>
<dbReference type="InterPro" id="IPR011009">
    <property type="entry name" value="Kinase-like_dom_sf"/>
</dbReference>
<dbReference type="AlphaFoldDB" id="A0A0F8UV93"/>
<dbReference type="VEuPathDB" id="FungiDB:P175DRAFT_0517734"/>
<evidence type="ECO:0000313" key="1">
    <source>
        <dbReference type="EMBL" id="KKK23418.1"/>
    </source>
</evidence>
<accession>A0A0F8UV93</accession>
<dbReference type="PANTHER" id="PTHR21310">
    <property type="entry name" value="AMINOGLYCOSIDE PHOSPHOTRANSFERASE-RELATED-RELATED"/>
    <property type="match status" value="1"/>
</dbReference>
<dbReference type="Proteomes" id="UP000034947">
    <property type="component" value="Unassembled WGS sequence"/>
</dbReference>
<dbReference type="EMBL" id="JYKN01000683">
    <property type="protein sequence ID" value="KKK23418.1"/>
    <property type="molecule type" value="Genomic_DNA"/>
</dbReference>
<evidence type="ECO:0000313" key="2">
    <source>
        <dbReference type="Proteomes" id="UP000034947"/>
    </source>
</evidence>
<dbReference type="InterPro" id="IPR051678">
    <property type="entry name" value="AGP_Transferase"/>
</dbReference>
<sequence>MQSRMCYDDTAWEKSEEIADTWVRQFFDPSISRPIGNFVIRHHNPDEAVKFDILEKGAFNIALRMTYKIGSAIIRFPLPGATMFPEEKLRYEVATMRYIHDHTTIPVPFVFHWGSKKDCPLEVGPFIIMEYIEHHSTMYEGILEAMYGEMAGVLLQLSKPSLPRIGSLSQIDDFTWEVAHRPISLAMNELVRLGTLPQTRLPSSSTPFHSTSLYLETLADLHIAHLKHQRNDAIESADDCRRKFVARAKLNKRWAAAGFDTGPFKLWGDDFRPSNVLVTNDRRRIASIVDLEFTYAAPVEFSFAPPWWLLLERPEYWPGGLEEWTHLFDRRLRTFLRAMGRCEDDAIQGGRLLNERDRLSGPMRESWDSGDFWIVYAAMRNFAFDLVYWHKIDRRFFGPTDGVEEDAWRQRLGLLDDAEKEEMERLVAQKLQEMETRVLAWDPDPYTVSYGDVVKTLAAKKNCNPEANEGDGVDNLESEVK</sequence>
<organism evidence="1 2">
    <name type="scientific">Aspergillus ochraceoroseus</name>
    <dbReference type="NCBI Taxonomy" id="138278"/>
    <lineage>
        <taxon>Eukaryota</taxon>
        <taxon>Fungi</taxon>
        <taxon>Dikarya</taxon>
        <taxon>Ascomycota</taxon>
        <taxon>Pezizomycotina</taxon>
        <taxon>Eurotiomycetes</taxon>
        <taxon>Eurotiomycetidae</taxon>
        <taxon>Eurotiales</taxon>
        <taxon>Aspergillaceae</taxon>
        <taxon>Aspergillus</taxon>
        <taxon>Aspergillus subgen. Nidulantes</taxon>
    </lineage>
</organism>
<dbReference type="Gene3D" id="3.30.200.20">
    <property type="entry name" value="Phosphorylase Kinase, domain 1"/>
    <property type="match status" value="1"/>
</dbReference>
<protein>
    <submittedName>
        <fullName evidence="1">Uncharacterized protein</fullName>
    </submittedName>
</protein>
<name>A0A0F8UV93_9EURO</name>
<keyword evidence="2" id="KW-1185">Reference proteome</keyword>
<dbReference type="OrthoDB" id="5412996at2759"/>
<comment type="caution">
    <text evidence="1">The sequence shown here is derived from an EMBL/GenBank/DDBJ whole genome shotgun (WGS) entry which is preliminary data.</text>
</comment>
<dbReference type="PANTHER" id="PTHR21310:SF37">
    <property type="entry name" value="AMINOGLYCOSIDE PHOSPHOTRANSFERASE DOMAIN-CONTAINING PROTEIN"/>
    <property type="match status" value="1"/>
</dbReference>
<reference evidence="1 2" key="1">
    <citation type="submission" date="2015-02" db="EMBL/GenBank/DDBJ databases">
        <title>Draft Genome Sequences of Two Closely-Related Aflatoxigenic Aspergillus Species Obtained from the Cote d'Ivoire.</title>
        <authorList>
            <person name="Moore G.G."/>
            <person name="Beltz S.B."/>
            <person name="Mack B.M."/>
        </authorList>
    </citation>
    <scope>NUCLEOTIDE SEQUENCE [LARGE SCALE GENOMIC DNA]</scope>
    <source>
        <strain evidence="1 2">SRRC1432</strain>
    </source>
</reference>